<comment type="caution">
    <text evidence="1">The sequence shown here is derived from an EMBL/GenBank/DDBJ whole genome shotgun (WGS) entry which is preliminary data.</text>
</comment>
<name>A0A9N9G9F8_9GLOM</name>
<dbReference type="SUPFAM" id="SSF46689">
    <property type="entry name" value="Homeodomain-like"/>
    <property type="match status" value="1"/>
</dbReference>
<evidence type="ECO:0000313" key="2">
    <source>
        <dbReference type="Proteomes" id="UP000789570"/>
    </source>
</evidence>
<organism evidence="1 2">
    <name type="scientific">Funneliformis caledonium</name>
    <dbReference type="NCBI Taxonomy" id="1117310"/>
    <lineage>
        <taxon>Eukaryota</taxon>
        <taxon>Fungi</taxon>
        <taxon>Fungi incertae sedis</taxon>
        <taxon>Mucoromycota</taxon>
        <taxon>Glomeromycotina</taxon>
        <taxon>Glomeromycetes</taxon>
        <taxon>Glomerales</taxon>
        <taxon>Glomeraceae</taxon>
        <taxon>Funneliformis</taxon>
    </lineage>
</organism>
<evidence type="ECO:0000313" key="1">
    <source>
        <dbReference type="EMBL" id="CAG8586352.1"/>
    </source>
</evidence>
<dbReference type="AlphaFoldDB" id="A0A9N9G9F8"/>
<dbReference type="Pfam" id="PF13921">
    <property type="entry name" value="Myb_DNA-bind_6"/>
    <property type="match status" value="1"/>
</dbReference>
<gene>
    <name evidence="1" type="ORF">FCALED_LOCUS7858</name>
</gene>
<keyword evidence="2" id="KW-1185">Reference proteome</keyword>
<reference evidence="1" key="1">
    <citation type="submission" date="2021-06" db="EMBL/GenBank/DDBJ databases">
        <authorList>
            <person name="Kallberg Y."/>
            <person name="Tangrot J."/>
            <person name="Rosling A."/>
        </authorList>
    </citation>
    <scope>NUCLEOTIDE SEQUENCE</scope>
    <source>
        <strain evidence="1">UK204</strain>
    </source>
</reference>
<dbReference type="Proteomes" id="UP000789570">
    <property type="component" value="Unassembled WGS sequence"/>
</dbReference>
<dbReference type="InterPro" id="IPR009057">
    <property type="entry name" value="Homeodomain-like_sf"/>
</dbReference>
<dbReference type="EMBL" id="CAJVPQ010002171">
    <property type="protein sequence ID" value="CAG8586352.1"/>
    <property type="molecule type" value="Genomic_DNA"/>
</dbReference>
<protein>
    <submittedName>
        <fullName evidence="1">17911_t:CDS:1</fullName>
    </submittedName>
</protein>
<sequence length="193" mass="22496">MSIFDLKTDFLIKEFMQGEGRNIRNPYLELSHRIPKFTAEQISHRWNYKLHPRITNGPFTKEEKRCIYQWVKRNSKTSEKIKWSNCQKLLEKKFHKVRAINRIQGVWTTYQRLLKNRVKKPEIPGTSIIDFGPPQDDQQSGITTNIVLPNISHLIPVGTTTTTIVSPRPLLPTLIPNANFQPAMNISKMMPLF</sequence>
<accession>A0A9N9G9F8</accession>
<proteinExistence type="predicted"/>